<keyword evidence="2" id="KW-1133">Transmembrane helix</keyword>
<keyword evidence="4" id="KW-1185">Reference proteome</keyword>
<keyword evidence="2" id="KW-0812">Transmembrane</keyword>
<accession>A0A5C6AXQ7</accession>
<organism evidence="3 4">
    <name type="scientific">Neorhodopirellula pilleata</name>
    <dbReference type="NCBI Taxonomy" id="2714738"/>
    <lineage>
        <taxon>Bacteria</taxon>
        <taxon>Pseudomonadati</taxon>
        <taxon>Planctomycetota</taxon>
        <taxon>Planctomycetia</taxon>
        <taxon>Pirellulales</taxon>
        <taxon>Pirellulaceae</taxon>
        <taxon>Neorhodopirellula</taxon>
    </lineage>
</organism>
<sequence>MTHGVTFLLTLSLSGLLPLACLWDYDTLIMERSAVPTALESIVGYFPRHSKHYYRWRIKDRESTPVDQRSPSDYDDIAVAYEKLNQHDKAIEVIDAKISRWPEIGRYESEANLATFLIHAGRLEEGIEHIEAALAINPKAHFGREIYQKRLVEYLLQKDVRTNRTHALQFPMRFDEYLYHQRDENKSAEESVDEYEAGIRGLIGMLRFGNHDSPVLLAALGDLLASQLAPEQRDSINANRLAARAYLVASYNSDEPARTRNRELAQAAIAMQVGESIESVEAELRAELIQAEQLQRRIEQDEKNWGERGENLDEMFAADYGQIAPLVVQPRRSPQRLVVRILVLASVAALAIILLVVRKRRHYLKQSAAN</sequence>
<dbReference type="Proteomes" id="UP000316213">
    <property type="component" value="Unassembled WGS sequence"/>
</dbReference>
<reference evidence="3 4" key="1">
    <citation type="submission" date="2019-02" db="EMBL/GenBank/DDBJ databases">
        <title>Deep-cultivation of Planctomycetes and their phenomic and genomic characterization uncovers novel biology.</title>
        <authorList>
            <person name="Wiegand S."/>
            <person name="Jogler M."/>
            <person name="Boedeker C."/>
            <person name="Pinto D."/>
            <person name="Vollmers J."/>
            <person name="Rivas-Marin E."/>
            <person name="Kohn T."/>
            <person name="Peeters S.H."/>
            <person name="Heuer A."/>
            <person name="Rast P."/>
            <person name="Oberbeckmann S."/>
            <person name="Bunk B."/>
            <person name="Jeske O."/>
            <person name="Meyerdierks A."/>
            <person name="Storesund J.E."/>
            <person name="Kallscheuer N."/>
            <person name="Luecker S."/>
            <person name="Lage O.M."/>
            <person name="Pohl T."/>
            <person name="Merkel B.J."/>
            <person name="Hornburger P."/>
            <person name="Mueller R.-W."/>
            <person name="Bruemmer F."/>
            <person name="Labrenz M."/>
            <person name="Spormann A.M."/>
            <person name="Op Den Camp H."/>
            <person name="Overmann J."/>
            <person name="Amann R."/>
            <person name="Jetten M.S.M."/>
            <person name="Mascher T."/>
            <person name="Medema M.H."/>
            <person name="Devos D.P."/>
            <person name="Kaster A.-K."/>
            <person name="Ovreas L."/>
            <person name="Rohde M."/>
            <person name="Galperin M.Y."/>
            <person name="Jogler C."/>
        </authorList>
    </citation>
    <scope>NUCLEOTIDE SEQUENCE [LARGE SCALE GENOMIC DNA]</scope>
    <source>
        <strain evidence="3 4">Pla100</strain>
    </source>
</reference>
<dbReference type="SMART" id="SM00028">
    <property type="entry name" value="TPR"/>
    <property type="match status" value="2"/>
</dbReference>
<protein>
    <submittedName>
        <fullName evidence="3">Uncharacterized protein</fullName>
    </submittedName>
</protein>
<gene>
    <name evidence="3" type="ORF">Pla100_07770</name>
</gene>
<keyword evidence="2" id="KW-0472">Membrane</keyword>
<name>A0A5C6AXQ7_9BACT</name>
<dbReference type="EMBL" id="SJPM01000001">
    <property type="protein sequence ID" value="TWU03842.1"/>
    <property type="molecule type" value="Genomic_DNA"/>
</dbReference>
<evidence type="ECO:0000313" key="4">
    <source>
        <dbReference type="Proteomes" id="UP000316213"/>
    </source>
</evidence>
<dbReference type="Gene3D" id="1.25.40.10">
    <property type="entry name" value="Tetratricopeptide repeat domain"/>
    <property type="match status" value="1"/>
</dbReference>
<evidence type="ECO:0000313" key="3">
    <source>
        <dbReference type="EMBL" id="TWU03842.1"/>
    </source>
</evidence>
<dbReference type="InterPro" id="IPR011990">
    <property type="entry name" value="TPR-like_helical_dom_sf"/>
</dbReference>
<keyword evidence="1" id="KW-0175">Coiled coil</keyword>
<feature type="coiled-coil region" evidence="1">
    <location>
        <begin position="277"/>
        <end position="304"/>
    </location>
</feature>
<dbReference type="SUPFAM" id="SSF48452">
    <property type="entry name" value="TPR-like"/>
    <property type="match status" value="1"/>
</dbReference>
<feature type="transmembrane region" description="Helical" evidence="2">
    <location>
        <begin position="337"/>
        <end position="357"/>
    </location>
</feature>
<dbReference type="AlphaFoldDB" id="A0A5C6AXQ7"/>
<dbReference type="InterPro" id="IPR019734">
    <property type="entry name" value="TPR_rpt"/>
</dbReference>
<comment type="caution">
    <text evidence="3">The sequence shown here is derived from an EMBL/GenBank/DDBJ whole genome shotgun (WGS) entry which is preliminary data.</text>
</comment>
<evidence type="ECO:0000256" key="2">
    <source>
        <dbReference type="SAM" id="Phobius"/>
    </source>
</evidence>
<proteinExistence type="predicted"/>
<evidence type="ECO:0000256" key="1">
    <source>
        <dbReference type="SAM" id="Coils"/>
    </source>
</evidence>